<dbReference type="PROSITE" id="PS00216">
    <property type="entry name" value="SUGAR_TRANSPORT_1"/>
    <property type="match status" value="1"/>
</dbReference>
<dbReference type="GO" id="GO:0005886">
    <property type="term" value="C:plasma membrane"/>
    <property type="evidence" value="ECO:0007669"/>
    <property type="project" value="TreeGrafter"/>
</dbReference>
<dbReference type="GO" id="GO:0046943">
    <property type="term" value="F:carboxylic acid transmembrane transporter activity"/>
    <property type="evidence" value="ECO:0007669"/>
    <property type="project" value="TreeGrafter"/>
</dbReference>
<feature type="domain" description="Major facilitator superfamily (MFS) profile" evidence="7">
    <location>
        <begin position="14"/>
        <end position="403"/>
    </location>
</feature>
<sequence>MEWYKVLDGKQRKAFWACFGGWALDAMDVQIYALLLPTIMAVWGLTKAEAGTLGTVALLASSVGGAIAGNLADRIGRVRVLQISILWFSAFTFLSGFAQNYGQLLAARTLQGLGFGGEWAAGAVLIAELIAPKHRGQTIAAVSSGWSVGYGAAAILFAIIFNFVPAETAWRVMFFLGVLPALLILFVRRHVHEPDMYTAARKQAPAGAAPRFAEIFEGRLALRTLTAWLICLGVLGGNYTVLTWLPAFLQSERGLSYSNTGLFLLVNILGSFVGYMVGGGASDRFGRKNALRLFALLGTGSVASYLLFGSSSIAILLLGFPLGFAQSGMNAGVAPLLSELYPTRLRATGQGFCYNAGRGVGALFPMLVGVAAAQMSLTAAISIGAACAYALVVVASLALDDTRERELSDIDTGAETPEGSAPSPERA</sequence>
<evidence type="ECO:0000313" key="9">
    <source>
        <dbReference type="Proteomes" id="UP000566813"/>
    </source>
</evidence>
<evidence type="ECO:0000256" key="4">
    <source>
        <dbReference type="ARBA" id="ARBA00023136"/>
    </source>
</evidence>
<organism evidence="8 9">
    <name type="scientific">Novosphingobium flavum</name>
    <dbReference type="NCBI Taxonomy" id="1778672"/>
    <lineage>
        <taxon>Bacteria</taxon>
        <taxon>Pseudomonadati</taxon>
        <taxon>Pseudomonadota</taxon>
        <taxon>Alphaproteobacteria</taxon>
        <taxon>Sphingomonadales</taxon>
        <taxon>Sphingomonadaceae</taxon>
        <taxon>Novosphingobium</taxon>
    </lineage>
</organism>
<evidence type="ECO:0000256" key="3">
    <source>
        <dbReference type="ARBA" id="ARBA00022989"/>
    </source>
</evidence>
<feature type="transmembrane region" description="Helical" evidence="6">
    <location>
        <begin position="50"/>
        <end position="68"/>
    </location>
</feature>
<proteinExistence type="predicted"/>
<evidence type="ECO:0000256" key="2">
    <source>
        <dbReference type="ARBA" id="ARBA00022692"/>
    </source>
</evidence>
<dbReference type="PANTHER" id="PTHR23508">
    <property type="entry name" value="CARBOXYLIC ACID TRANSPORTER PROTEIN HOMOLOG"/>
    <property type="match status" value="1"/>
</dbReference>
<evidence type="ECO:0000256" key="5">
    <source>
        <dbReference type="SAM" id="MobiDB-lite"/>
    </source>
</evidence>
<dbReference type="InterPro" id="IPR020846">
    <property type="entry name" value="MFS_dom"/>
</dbReference>
<dbReference type="PANTHER" id="PTHR23508:SF10">
    <property type="entry name" value="CARBOXYLIC ACID TRANSPORTER PROTEIN HOMOLOG"/>
    <property type="match status" value="1"/>
</dbReference>
<dbReference type="EMBL" id="JACLAW010000008">
    <property type="protein sequence ID" value="MBC2666121.1"/>
    <property type="molecule type" value="Genomic_DNA"/>
</dbReference>
<keyword evidence="2 6" id="KW-0812">Transmembrane</keyword>
<comment type="subcellular location">
    <subcellularLocation>
        <location evidence="1">Membrane</location>
        <topology evidence="1">Multi-pass membrane protein</topology>
    </subcellularLocation>
</comment>
<feature type="transmembrane region" description="Helical" evidence="6">
    <location>
        <begin position="379"/>
        <end position="399"/>
    </location>
</feature>
<dbReference type="PROSITE" id="PS50850">
    <property type="entry name" value="MFS"/>
    <property type="match status" value="1"/>
</dbReference>
<feature type="transmembrane region" description="Helical" evidence="6">
    <location>
        <begin position="352"/>
        <end position="373"/>
    </location>
</feature>
<evidence type="ECO:0000313" key="8">
    <source>
        <dbReference type="EMBL" id="MBC2666121.1"/>
    </source>
</evidence>
<feature type="transmembrane region" description="Helical" evidence="6">
    <location>
        <begin position="220"/>
        <end position="241"/>
    </location>
</feature>
<dbReference type="SUPFAM" id="SSF103473">
    <property type="entry name" value="MFS general substrate transporter"/>
    <property type="match status" value="1"/>
</dbReference>
<evidence type="ECO:0000259" key="7">
    <source>
        <dbReference type="PROSITE" id="PS50850"/>
    </source>
</evidence>
<feature type="transmembrane region" description="Helical" evidence="6">
    <location>
        <begin position="138"/>
        <end position="163"/>
    </location>
</feature>
<comment type="caution">
    <text evidence="8">The sequence shown here is derived from an EMBL/GenBank/DDBJ whole genome shotgun (WGS) entry which is preliminary data.</text>
</comment>
<name>A0A7X1FSF2_9SPHN</name>
<reference evidence="8 9" key="1">
    <citation type="submission" date="2020-08" db="EMBL/GenBank/DDBJ databases">
        <title>The genome sequence of type strain Novosphingobium flavum NBRC 111647.</title>
        <authorList>
            <person name="Liu Y."/>
        </authorList>
    </citation>
    <scope>NUCLEOTIDE SEQUENCE [LARGE SCALE GENOMIC DNA]</scope>
    <source>
        <strain evidence="8 9">NBRC 111647</strain>
    </source>
</reference>
<keyword evidence="3 6" id="KW-1133">Transmembrane helix</keyword>
<dbReference type="AlphaFoldDB" id="A0A7X1FSF2"/>
<protein>
    <submittedName>
        <fullName evidence="8">MFS transporter</fullName>
    </submittedName>
</protein>
<feature type="region of interest" description="Disordered" evidence="5">
    <location>
        <begin position="406"/>
        <end position="427"/>
    </location>
</feature>
<dbReference type="PROSITE" id="PS00217">
    <property type="entry name" value="SUGAR_TRANSPORT_2"/>
    <property type="match status" value="1"/>
</dbReference>
<feature type="transmembrane region" description="Helical" evidence="6">
    <location>
        <begin position="21"/>
        <end position="44"/>
    </location>
</feature>
<dbReference type="RefSeq" id="WP_185664424.1">
    <property type="nucleotide sequence ID" value="NZ_JACLAW010000008.1"/>
</dbReference>
<keyword evidence="9" id="KW-1185">Reference proteome</keyword>
<feature type="transmembrane region" description="Helical" evidence="6">
    <location>
        <begin position="169"/>
        <end position="187"/>
    </location>
</feature>
<keyword evidence="4 6" id="KW-0472">Membrane</keyword>
<accession>A0A7X1FSF2</accession>
<dbReference type="InterPro" id="IPR011701">
    <property type="entry name" value="MFS"/>
</dbReference>
<dbReference type="Proteomes" id="UP000566813">
    <property type="component" value="Unassembled WGS sequence"/>
</dbReference>
<dbReference type="CDD" id="cd17371">
    <property type="entry name" value="MFS_MucK"/>
    <property type="match status" value="1"/>
</dbReference>
<dbReference type="InterPro" id="IPR036259">
    <property type="entry name" value="MFS_trans_sf"/>
</dbReference>
<evidence type="ECO:0000256" key="1">
    <source>
        <dbReference type="ARBA" id="ARBA00004141"/>
    </source>
</evidence>
<feature type="transmembrane region" description="Helical" evidence="6">
    <location>
        <begin position="80"/>
        <end position="98"/>
    </location>
</feature>
<feature type="transmembrane region" description="Helical" evidence="6">
    <location>
        <begin position="261"/>
        <end position="278"/>
    </location>
</feature>
<gene>
    <name evidence="8" type="ORF">H7F51_11390</name>
</gene>
<dbReference type="Gene3D" id="1.20.1250.20">
    <property type="entry name" value="MFS general substrate transporter like domains"/>
    <property type="match status" value="2"/>
</dbReference>
<evidence type="ECO:0000256" key="6">
    <source>
        <dbReference type="SAM" id="Phobius"/>
    </source>
</evidence>
<dbReference type="InterPro" id="IPR005829">
    <property type="entry name" value="Sugar_transporter_CS"/>
</dbReference>
<dbReference type="Pfam" id="PF07690">
    <property type="entry name" value="MFS_1"/>
    <property type="match status" value="1"/>
</dbReference>